<comment type="caution">
    <text evidence="1">The sequence shown here is derived from an EMBL/GenBank/DDBJ whole genome shotgun (WGS) entry which is preliminary data.</text>
</comment>
<keyword evidence="2" id="KW-1185">Reference proteome</keyword>
<dbReference type="EMBL" id="CM044706">
    <property type="protein sequence ID" value="KAI5656190.1"/>
    <property type="molecule type" value="Genomic_DNA"/>
</dbReference>
<evidence type="ECO:0000313" key="2">
    <source>
        <dbReference type="Proteomes" id="UP001060085"/>
    </source>
</evidence>
<dbReference type="Proteomes" id="UP001060085">
    <property type="component" value="Linkage Group LG06"/>
</dbReference>
<name>A0ACC0A720_CATRO</name>
<sequence length="653" mass="72586">MNLSSKPLFPKKKKKTEDICFRKIGKEFKQRVVMNSSFHSSDWKEMGKKKKKGKDLSSDSICLFGFPCCRNQFTSTILTQVIASHLKVTFLPLPEDLELARQMNDMGLPVSFQTNKEKKISSGGKRKAPKKKNFYHHEEIDNSMISSVRENEEVCVSAATLNGSESSTLCSISLLGIGEQVYSDLKSETNTRANEISSLVLHYDLDYDAALSKDLPKKDLDTEADQRLGDECSSGSCLVDDSVVNGGKGLDEIQSAYAYIDASVMSENGVGGEIFCNDVNVELMHESEAVAVVADLHCLELVKSDTADSSNGDVSGDWRVYWDEYYMRNYFHNIITKESRWEPPPGMHDILLTDAANVPAEPRFETQESIASFPVTGESDELGNSCVVDPNIDLTNEFEDDKGLSNLSFTASSEGCFNHGKKKKKIRSLKLYGRYSSTKEAILEGISPSISKYWSQRYQLFSRFDEGIQMDEEGWFSVTPEPIARHHASRCAGGTVVDCFTGVGGNAIQFAQRCQHVIAIDIDAKRIDYAQHNAAVYGVKDLIDFVIGNCLLVAPALKADTVFLSPPWGGPDYSKVKVFDINVMLRPCDGHFLFQFAKEIAPKVVMFLPRNVNVNQLAELALSASPPWSLEVEKNYLNGKLKAITAYFCEQTA</sequence>
<evidence type="ECO:0000313" key="1">
    <source>
        <dbReference type="EMBL" id="KAI5656190.1"/>
    </source>
</evidence>
<organism evidence="1 2">
    <name type="scientific">Catharanthus roseus</name>
    <name type="common">Madagascar periwinkle</name>
    <name type="synonym">Vinca rosea</name>
    <dbReference type="NCBI Taxonomy" id="4058"/>
    <lineage>
        <taxon>Eukaryota</taxon>
        <taxon>Viridiplantae</taxon>
        <taxon>Streptophyta</taxon>
        <taxon>Embryophyta</taxon>
        <taxon>Tracheophyta</taxon>
        <taxon>Spermatophyta</taxon>
        <taxon>Magnoliopsida</taxon>
        <taxon>eudicotyledons</taxon>
        <taxon>Gunneridae</taxon>
        <taxon>Pentapetalae</taxon>
        <taxon>asterids</taxon>
        <taxon>lamiids</taxon>
        <taxon>Gentianales</taxon>
        <taxon>Apocynaceae</taxon>
        <taxon>Rauvolfioideae</taxon>
        <taxon>Vinceae</taxon>
        <taxon>Catharanthinae</taxon>
        <taxon>Catharanthus</taxon>
    </lineage>
</organism>
<proteinExistence type="predicted"/>
<accession>A0ACC0A720</accession>
<protein>
    <submittedName>
        <fullName evidence="1">Uncharacterized protein</fullName>
    </submittedName>
</protein>
<reference evidence="2" key="1">
    <citation type="journal article" date="2023" name="Nat. Plants">
        <title>Single-cell RNA sequencing provides a high-resolution roadmap for understanding the multicellular compartmentation of specialized metabolism.</title>
        <authorList>
            <person name="Sun S."/>
            <person name="Shen X."/>
            <person name="Li Y."/>
            <person name="Li Y."/>
            <person name="Wang S."/>
            <person name="Li R."/>
            <person name="Zhang H."/>
            <person name="Shen G."/>
            <person name="Guo B."/>
            <person name="Wei J."/>
            <person name="Xu J."/>
            <person name="St-Pierre B."/>
            <person name="Chen S."/>
            <person name="Sun C."/>
        </authorList>
    </citation>
    <scope>NUCLEOTIDE SEQUENCE [LARGE SCALE GENOMIC DNA]</scope>
</reference>
<gene>
    <name evidence="1" type="ORF">M9H77_24983</name>
</gene>